<keyword evidence="2" id="KW-1185">Reference proteome</keyword>
<protein>
    <submittedName>
        <fullName evidence="1">Uncharacterized protein</fullName>
    </submittedName>
</protein>
<proteinExistence type="predicted"/>
<gene>
    <name evidence="1" type="ORF">EJB05_02775</name>
</gene>
<feature type="non-terminal residue" evidence="1">
    <location>
        <position position="1"/>
    </location>
</feature>
<dbReference type="Gramene" id="TVU51352">
    <property type="protein sequence ID" value="TVU51352"/>
    <property type="gene ID" value="EJB05_02775"/>
</dbReference>
<accession>A0A5J9WRI1</accession>
<sequence>CTMEIVSGVELRHCPLHRILSSMVDQNEFFKPWIVLDEWFIYSENNCGVEWKVGPFSEFKTLNTPSVK</sequence>
<evidence type="ECO:0000313" key="1">
    <source>
        <dbReference type="EMBL" id="TVU51352.1"/>
    </source>
</evidence>
<evidence type="ECO:0000313" key="2">
    <source>
        <dbReference type="Proteomes" id="UP000324897"/>
    </source>
</evidence>
<name>A0A5J9WRI1_9POAL</name>
<organism evidence="1 2">
    <name type="scientific">Eragrostis curvula</name>
    <name type="common">weeping love grass</name>
    <dbReference type="NCBI Taxonomy" id="38414"/>
    <lineage>
        <taxon>Eukaryota</taxon>
        <taxon>Viridiplantae</taxon>
        <taxon>Streptophyta</taxon>
        <taxon>Embryophyta</taxon>
        <taxon>Tracheophyta</taxon>
        <taxon>Spermatophyta</taxon>
        <taxon>Magnoliopsida</taxon>
        <taxon>Liliopsida</taxon>
        <taxon>Poales</taxon>
        <taxon>Poaceae</taxon>
        <taxon>PACMAD clade</taxon>
        <taxon>Chloridoideae</taxon>
        <taxon>Eragrostideae</taxon>
        <taxon>Eragrostidinae</taxon>
        <taxon>Eragrostis</taxon>
    </lineage>
</organism>
<dbReference type="EMBL" id="RWGY01000002">
    <property type="protein sequence ID" value="TVU51352.1"/>
    <property type="molecule type" value="Genomic_DNA"/>
</dbReference>
<comment type="caution">
    <text evidence="1">The sequence shown here is derived from an EMBL/GenBank/DDBJ whole genome shotgun (WGS) entry which is preliminary data.</text>
</comment>
<dbReference type="AlphaFoldDB" id="A0A5J9WRI1"/>
<reference evidence="1 2" key="1">
    <citation type="journal article" date="2019" name="Sci. Rep.">
        <title>A high-quality genome of Eragrostis curvula grass provides insights into Poaceae evolution and supports new strategies to enhance forage quality.</title>
        <authorList>
            <person name="Carballo J."/>
            <person name="Santos B.A.C.M."/>
            <person name="Zappacosta D."/>
            <person name="Garbus I."/>
            <person name="Selva J.P."/>
            <person name="Gallo C.A."/>
            <person name="Diaz A."/>
            <person name="Albertini E."/>
            <person name="Caccamo M."/>
            <person name="Echenique V."/>
        </authorList>
    </citation>
    <scope>NUCLEOTIDE SEQUENCE [LARGE SCALE GENOMIC DNA]</scope>
    <source>
        <strain evidence="2">cv. Victoria</strain>
        <tissue evidence="1">Leaf</tissue>
    </source>
</reference>
<dbReference type="Proteomes" id="UP000324897">
    <property type="component" value="Chromosome 6"/>
</dbReference>